<reference evidence="1 2" key="1">
    <citation type="submission" date="2019-04" db="EMBL/GenBank/DDBJ databases">
        <title>An improved genome assembly and genetic linkage map for asparagus bean, Vigna unguiculata ssp. sesquipedialis.</title>
        <authorList>
            <person name="Xia Q."/>
            <person name="Zhang R."/>
            <person name="Dong Y."/>
        </authorList>
    </citation>
    <scope>NUCLEOTIDE SEQUENCE [LARGE SCALE GENOMIC DNA]</scope>
    <source>
        <tissue evidence="1">Leaf</tissue>
    </source>
</reference>
<organism evidence="1 2">
    <name type="scientific">Vigna unguiculata</name>
    <name type="common">Cowpea</name>
    <dbReference type="NCBI Taxonomy" id="3917"/>
    <lineage>
        <taxon>Eukaryota</taxon>
        <taxon>Viridiplantae</taxon>
        <taxon>Streptophyta</taxon>
        <taxon>Embryophyta</taxon>
        <taxon>Tracheophyta</taxon>
        <taxon>Spermatophyta</taxon>
        <taxon>Magnoliopsida</taxon>
        <taxon>eudicotyledons</taxon>
        <taxon>Gunneridae</taxon>
        <taxon>Pentapetalae</taxon>
        <taxon>rosids</taxon>
        <taxon>fabids</taxon>
        <taxon>Fabales</taxon>
        <taxon>Fabaceae</taxon>
        <taxon>Papilionoideae</taxon>
        <taxon>50 kb inversion clade</taxon>
        <taxon>NPAAA clade</taxon>
        <taxon>indigoferoid/millettioid clade</taxon>
        <taxon>Phaseoleae</taxon>
        <taxon>Vigna</taxon>
    </lineage>
</organism>
<evidence type="ECO:0000313" key="2">
    <source>
        <dbReference type="Proteomes" id="UP000501690"/>
    </source>
</evidence>
<dbReference type="Proteomes" id="UP000501690">
    <property type="component" value="Linkage Group LG8"/>
</dbReference>
<proteinExistence type="predicted"/>
<name>A0A4D6MQE5_VIGUN</name>
<dbReference type="AlphaFoldDB" id="A0A4D6MQE5"/>
<protein>
    <submittedName>
        <fullName evidence="1">Uncharacterized protein</fullName>
    </submittedName>
</protein>
<sequence>MATSFECCSSADSDNSTTSEWRYWRWLSRTAIEARSWKKDGAATRLSMPIKAVAGGFGSECSVCGWWQREIEDEVGGMFCFFTVLF</sequence>
<accession>A0A4D6MQE5</accession>
<evidence type="ECO:0000313" key="1">
    <source>
        <dbReference type="EMBL" id="QCE02974.1"/>
    </source>
</evidence>
<dbReference type="EMBL" id="CP039352">
    <property type="protein sequence ID" value="QCE02974.1"/>
    <property type="molecule type" value="Genomic_DNA"/>
</dbReference>
<keyword evidence="2" id="KW-1185">Reference proteome</keyword>
<gene>
    <name evidence="1" type="ORF">DEO72_LG8g991</name>
</gene>